<dbReference type="Pfam" id="PF03975">
    <property type="entry name" value="CheD"/>
    <property type="match status" value="1"/>
</dbReference>
<protein>
    <recommendedName>
        <fullName evidence="3">Probable chemoreceptor glutamine deamidase CheD</fullName>
        <ecNumber evidence="3">3.5.1.44</ecNumber>
    </recommendedName>
</protein>
<dbReference type="GO" id="GO:0006935">
    <property type="term" value="P:chemotaxis"/>
    <property type="evidence" value="ECO:0007669"/>
    <property type="project" value="UniProtKB-UniRule"/>
</dbReference>
<accession>A0A4R3TM53</accession>
<evidence type="ECO:0000313" key="5">
    <source>
        <dbReference type="Proteomes" id="UP000295773"/>
    </source>
</evidence>
<dbReference type="Gene3D" id="3.30.1330.200">
    <property type="match status" value="1"/>
</dbReference>
<reference evidence="4 5" key="1">
    <citation type="submission" date="2019-03" db="EMBL/GenBank/DDBJ databases">
        <title>Genomic Encyclopedia of Type Strains, Phase IV (KMG-IV): sequencing the most valuable type-strain genomes for metagenomic binning, comparative biology and taxonomic classification.</title>
        <authorList>
            <person name="Goeker M."/>
        </authorList>
    </citation>
    <scope>NUCLEOTIDE SEQUENCE [LARGE SCALE GENOMIC DNA]</scope>
    <source>
        <strain evidence="4 5">DSM 29481</strain>
    </source>
</reference>
<sequence>MKEILAKAGEIVVGDRNSIITAKALGSSLGICLYDSYDRCGGFVECLLPKCTKDERSCYVDVGIQQLYDQVTSISESHQPLIAKLIGGASLFQGKNQQHEDDIGHRNIKMAYDVLMQLHIPVVAADVGDTFGRTLHFHLDDGSVYIETKRDFIYHI</sequence>
<dbReference type="HAMAP" id="MF_01440">
    <property type="entry name" value="CheD"/>
    <property type="match status" value="1"/>
</dbReference>
<dbReference type="EC" id="3.5.1.44" evidence="3"/>
<evidence type="ECO:0000256" key="3">
    <source>
        <dbReference type="HAMAP-Rule" id="MF_01440"/>
    </source>
</evidence>
<gene>
    <name evidence="3" type="primary">cheD</name>
    <name evidence="4" type="ORF">EDD61_103130</name>
</gene>
<organism evidence="4 5">
    <name type="scientific">Longicatena caecimuris</name>
    <dbReference type="NCBI Taxonomy" id="1796635"/>
    <lineage>
        <taxon>Bacteria</taxon>
        <taxon>Bacillati</taxon>
        <taxon>Bacillota</taxon>
        <taxon>Erysipelotrichia</taxon>
        <taxon>Erysipelotrichales</taxon>
        <taxon>Erysipelotrichaceae</taxon>
        <taxon>Longicatena</taxon>
    </lineage>
</organism>
<comment type="function">
    <text evidence="3">Probably deamidates glutamine residues to glutamate on methyl-accepting chemotaxis receptors (MCPs), playing an important role in chemotaxis.</text>
</comment>
<keyword evidence="2 3" id="KW-0378">Hydrolase</keyword>
<evidence type="ECO:0000256" key="1">
    <source>
        <dbReference type="ARBA" id="ARBA00022500"/>
    </source>
</evidence>
<proteinExistence type="inferred from homology"/>
<keyword evidence="5" id="KW-1185">Reference proteome</keyword>
<dbReference type="InterPro" id="IPR038592">
    <property type="entry name" value="CheD-like_sf"/>
</dbReference>
<dbReference type="PANTHER" id="PTHR35147:SF1">
    <property type="entry name" value="CHEMORECEPTOR GLUTAMINE DEAMIDASE CHED-RELATED"/>
    <property type="match status" value="1"/>
</dbReference>
<dbReference type="GO" id="GO:0050568">
    <property type="term" value="F:protein-glutamine glutaminase activity"/>
    <property type="evidence" value="ECO:0007669"/>
    <property type="project" value="UniProtKB-UniRule"/>
</dbReference>
<keyword evidence="1 3" id="KW-0145">Chemotaxis</keyword>
<dbReference type="PANTHER" id="PTHR35147">
    <property type="entry name" value="CHEMORECEPTOR GLUTAMINE DEAMIDASE CHED-RELATED"/>
    <property type="match status" value="1"/>
</dbReference>
<dbReference type="InterPro" id="IPR005659">
    <property type="entry name" value="Chemorcpt_Glu_NH3ase_CheD"/>
</dbReference>
<dbReference type="CDD" id="cd16352">
    <property type="entry name" value="CheD"/>
    <property type="match status" value="1"/>
</dbReference>
<evidence type="ECO:0000313" key="4">
    <source>
        <dbReference type="EMBL" id="TCU62715.1"/>
    </source>
</evidence>
<evidence type="ECO:0000256" key="2">
    <source>
        <dbReference type="ARBA" id="ARBA00022801"/>
    </source>
</evidence>
<comment type="similarity">
    <text evidence="3">Belongs to the CheD family.</text>
</comment>
<dbReference type="SUPFAM" id="SSF64438">
    <property type="entry name" value="CNF1/YfiH-like putative cysteine hydrolases"/>
    <property type="match status" value="1"/>
</dbReference>
<dbReference type="Proteomes" id="UP000295773">
    <property type="component" value="Unassembled WGS sequence"/>
</dbReference>
<dbReference type="AlphaFoldDB" id="A0A4R3TM53"/>
<name>A0A4R3TM53_9FIRM</name>
<comment type="catalytic activity">
    <reaction evidence="3">
        <text>L-glutaminyl-[protein] + H2O = L-glutamyl-[protein] + NH4(+)</text>
        <dbReference type="Rhea" id="RHEA:16441"/>
        <dbReference type="Rhea" id="RHEA-COMP:10207"/>
        <dbReference type="Rhea" id="RHEA-COMP:10208"/>
        <dbReference type="ChEBI" id="CHEBI:15377"/>
        <dbReference type="ChEBI" id="CHEBI:28938"/>
        <dbReference type="ChEBI" id="CHEBI:29973"/>
        <dbReference type="ChEBI" id="CHEBI:30011"/>
        <dbReference type="EC" id="3.5.1.44"/>
    </reaction>
</comment>
<dbReference type="InterPro" id="IPR011324">
    <property type="entry name" value="Cytotoxic_necrot_fac-like_cat"/>
</dbReference>
<dbReference type="EMBL" id="SMBP01000003">
    <property type="protein sequence ID" value="TCU62715.1"/>
    <property type="molecule type" value="Genomic_DNA"/>
</dbReference>
<dbReference type="RefSeq" id="WP_008978976.1">
    <property type="nucleotide sequence ID" value="NZ_DBGDHU010000032.1"/>
</dbReference>
<comment type="caution">
    <text evidence="4">The sequence shown here is derived from an EMBL/GenBank/DDBJ whole genome shotgun (WGS) entry which is preliminary data.</text>
</comment>